<proteinExistence type="predicted"/>
<feature type="non-terminal residue" evidence="1">
    <location>
        <position position="1"/>
    </location>
</feature>
<reference evidence="1 2" key="1">
    <citation type="submission" date="2021-06" db="EMBL/GenBank/DDBJ databases">
        <authorList>
            <person name="Palmer J.M."/>
        </authorList>
    </citation>
    <scope>NUCLEOTIDE SEQUENCE [LARGE SCALE GENOMIC DNA]</scope>
    <source>
        <strain evidence="1 2">AS_MEX2019</strain>
        <tissue evidence="1">Muscle</tissue>
    </source>
</reference>
<dbReference type="Proteomes" id="UP001469553">
    <property type="component" value="Unassembled WGS sequence"/>
</dbReference>
<comment type="caution">
    <text evidence="1">The sequence shown here is derived from an EMBL/GenBank/DDBJ whole genome shotgun (WGS) entry which is preliminary data.</text>
</comment>
<evidence type="ECO:0000313" key="1">
    <source>
        <dbReference type="EMBL" id="MEQ2287288.1"/>
    </source>
</evidence>
<organism evidence="1 2">
    <name type="scientific">Ameca splendens</name>
    <dbReference type="NCBI Taxonomy" id="208324"/>
    <lineage>
        <taxon>Eukaryota</taxon>
        <taxon>Metazoa</taxon>
        <taxon>Chordata</taxon>
        <taxon>Craniata</taxon>
        <taxon>Vertebrata</taxon>
        <taxon>Euteleostomi</taxon>
        <taxon>Actinopterygii</taxon>
        <taxon>Neopterygii</taxon>
        <taxon>Teleostei</taxon>
        <taxon>Neoteleostei</taxon>
        <taxon>Acanthomorphata</taxon>
        <taxon>Ovalentaria</taxon>
        <taxon>Atherinomorphae</taxon>
        <taxon>Cyprinodontiformes</taxon>
        <taxon>Goodeidae</taxon>
        <taxon>Ameca</taxon>
    </lineage>
</organism>
<name>A0ABV0Y0J1_9TELE</name>
<sequence>IPSSGQIIPTCFETAGETQKLYLFRSGRCWWYSQISYNLPCPGKACERGFYIYPEDTTCDRKDKSVIFQCLLKEDKNTRNRAEPRLTNKSIRKGSLLNDSHCSSHFYSAVTSDLIKSYSPKTSRLHYHVGDVPFDDVMLRVKIDHGQWPALCGNTA</sequence>
<gene>
    <name evidence="1" type="ORF">AMECASPLE_010873</name>
</gene>
<evidence type="ECO:0000313" key="2">
    <source>
        <dbReference type="Proteomes" id="UP001469553"/>
    </source>
</evidence>
<dbReference type="EMBL" id="JAHRIP010019450">
    <property type="protein sequence ID" value="MEQ2287288.1"/>
    <property type="molecule type" value="Genomic_DNA"/>
</dbReference>
<protein>
    <submittedName>
        <fullName evidence="1">Uncharacterized protein</fullName>
    </submittedName>
</protein>
<accession>A0ABV0Y0J1</accession>
<keyword evidence="2" id="KW-1185">Reference proteome</keyword>